<reference evidence="2 3" key="1">
    <citation type="journal article" date="2011" name="Science">
        <title>The Selaginella genome identifies genetic changes associated with the evolution of vascular plants.</title>
        <authorList>
            <person name="Banks J.A."/>
            <person name="Nishiyama T."/>
            <person name="Hasebe M."/>
            <person name="Bowman J.L."/>
            <person name="Gribskov M."/>
            <person name="dePamphilis C."/>
            <person name="Albert V.A."/>
            <person name="Aono N."/>
            <person name="Aoyama T."/>
            <person name="Ambrose B.A."/>
            <person name="Ashton N.W."/>
            <person name="Axtell M.J."/>
            <person name="Barker E."/>
            <person name="Barker M.S."/>
            <person name="Bennetzen J.L."/>
            <person name="Bonawitz N.D."/>
            <person name="Chapple C."/>
            <person name="Cheng C."/>
            <person name="Correa L.G."/>
            <person name="Dacre M."/>
            <person name="DeBarry J."/>
            <person name="Dreyer I."/>
            <person name="Elias M."/>
            <person name="Engstrom E.M."/>
            <person name="Estelle M."/>
            <person name="Feng L."/>
            <person name="Finet C."/>
            <person name="Floyd S.K."/>
            <person name="Frommer W.B."/>
            <person name="Fujita T."/>
            <person name="Gramzow L."/>
            <person name="Gutensohn M."/>
            <person name="Harholt J."/>
            <person name="Hattori M."/>
            <person name="Heyl A."/>
            <person name="Hirai T."/>
            <person name="Hiwatashi Y."/>
            <person name="Ishikawa M."/>
            <person name="Iwata M."/>
            <person name="Karol K.G."/>
            <person name="Koehler B."/>
            <person name="Kolukisaoglu U."/>
            <person name="Kubo M."/>
            <person name="Kurata T."/>
            <person name="Lalonde S."/>
            <person name="Li K."/>
            <person name="Li Y."/>
            <person name="Litt A."/>
            <person name="Lyons E."/>
            <person name="Manning G."/>
            <person name="Maruyama T."/>
            <person name="Michael T.P."/>
            <person name="Mikami K."/>
            <person name="Miyazaki S."/>
            <person name="Morinaga S."/>
            <person name="Murata T."/>
            <person name="Mueller-Roeber B."/>
            <person name="Nelson D.R."/>
            <person name="Obara M."/>
            <person name="Oguri Y."/>
            <person name="Olmstead R.G."/>
            <person name="Onodera N."/>
            <person name="Petersen B.L."/>
            <person name="Pils B."/>
            <person name="Prigge M."/>
            <person name="Rensing S.A."/>
            <person name="Riano-Pachon D.M."/>
            <person name="Roberts A.W."/>
            <person name="Sato Y."/>
            <person name="Scheller H.V."/>
            <person name="Schulz B."/>
            <person name="Schulz C."/>
            <person name="Shakirov E.V."/>
            <person name="Shibagaki N."/>
            <person name="Shinohara N."/>
            <person name="Shippen D.E."/>
            <person name="Soerensen I."/>
            <person name="Sotooka R."/>
            <person name="Sugimoto N."/>
            <person name="Sugita M."/>
            <person name="Sumikawa N."/>
            <person name="Tanurdzic M."/>
            <person name="Theissen G."/>
            <person name="Ulvskov P."/>
            <person name="Wakazuki S."/>
            <person name="Weng J.K."/>
            <person name="Willats W.W."/>
            <person name="Wipf D."/>
            <person name="Wolf P.G."/>
            <person name="Yang L."/>
            <person name="Zimmer A.D."/>
            <person name="Zhu Q."/>
            <person name="Mitros T."/>
            <person name="Hellsten U."/>
            <person name="Loque D."/>
            <person name="Otillar R."/>
            <person name="Salamov A."/>
            <person name="Schmutz J."/>
            <person name="Shapiro H."/>
            <person name="Lindquist E."/>
            <person name="Lucas S."/>
            <person name="Rokhsar D."/>
            <person name="Grigoriev I.V."/>
        </authorList>
    </citation>
    <scope>NUCLEOTIDE SEQUENCE [LARGE SCALE GENOMIC DNA]</scope>
</reference>
<dbReference type="AlphaFoldDB" id="D8RXY1"/>
<dbReference type="OMA" id="MESHANA"/>
<dbReference type="FunCoup" id="D8RXY1">
    <property type="interactions" value="359"/>
</dbReference>
<organism evidence="3">
    <name type="scientific">Selaginella moellendorffii</name>
    <name type="common">Spikemoss</name>
    <dbReference type="NCBI Taxonomy" id="88036"/>
    <lineage>
        <taxon>Eukaryota</taxon>
        <taxon>Viridiplantae</taxon>
        <taxon>Streptophyta</taxon>
        <taxon>Embryophyta</taxon>
        <taxon>Tracheophyta</taxon>
        <taxon>Lycopodiopsida</taxon>
        <taxon>Selaginellales</taxon>
        <taxon>Selaginellaceae</taxon>
        <taxon>Selaginella</taxon>
    </lineage>
</organism>
<dbReference type="PANTHER" id="PTHR47854">
    <property type="entry name" value="SURFEIT LOCUS PROTEIN 2 (SURF2)"/>
    <property type="match status" value="1"/>
</dbReference>
<feature type="compositionally biased region" description="Acidic residues" evidence="1">
    <location>
        <begin position="167"/>
        <end position="176"/>
    </location>
</feature>
<accession>D8RXY1</accession>
<dbReference type="InterPro" id="IPR008833">
    <property type="entry name" value="Surf2"/>
</dbReference>
<evidence type="ECO:0000313" key="3">
    <source>
        <dbReference type="Proteomes" id="UP000001514"/>
    </source>
</evidence>
<dbReference type="PANTHER" id="PTHR47854:SF1">
    <property type="entry name" value="SURFEIT LOCUS PROTEIN 2 (SURF2)"/>
    <property type="match status" value="1"/>
</dbReference>
<dbReference type="Gramene" id="EFJ22814">
    <property type="protein sequence ID" value="EFJ22814"/>
    <property type="gene ID" value="SELMODRAFT_416057"/>
</dbReference>
<feature type="compositionally biased region" description="Basic residues" evidence="1">
    <location>
        <begin position="267"/>
        <end position="277"/>
    </location>
</feature>
<dbReference type="eggNOG" id="ENOG502QRC9">
    <property type="taxonomic scope" value="Eukaryota"/>
</dbReference>
<evidence type="ECO:0000313" key="2">
    <source>
        <dbReference type="EMBL" id="EFJ22814.1"/>
    </source>
</evidence>
<evidence type="ECO:0000256" key="1">
    <source>
        <dbReference type="SAM" id="MobiDB-lite"/>
    </source>
</evidence>
<dbReference type="InParanoid" id="D8RXY1"/>
<dbReference type="Proteomes" id="UP000001514">
    <property type="component" value="Unassembled WGS sequence"/>
</dbReference>
<feature type="compositionally biased region" description="Basic and acidic residues" evidence="1">
    <location>
        <begin position="244"/>
        <end position="266"/>
    </location>
</feature>
<protein>
    <recommendedName>
        <fullName evidence="4">Surfeit locus protein 2</fullName>
    </recommendedName>
</protein>
<name>D8RXY1_SELML</name>
<feature type="compositionally biased region" description="Basic and acidic residues" evidence="1">
    <location>
        <begin position="177"/>
        <end position="209"/>
    </location>
</feature>
<gene>
    <name evidence="2" type="ORF">SELMODRAFT_416057</name>
</gene>
<dbReference type="HOGENOM" id="CLU_072695_1_0_1"/>
<sequence>MEQCWTSKGKPVLGKIQASLHCSKQAIHTPIVGEPTFVAIVGQRFRCVETGHEMPAAEKEGYGSSKKCRDALFDRALQEGRAPLNFFQQSPEYRDKMLCKLTGALVNKNEKAVWKHVLGKSFNKQLSAQEEKQNSKPSQPDVDHEMEDEGVDNEDMDFWIPPGVDGSDAEVDTPDADEPKKTKEKTKKSVDGDQLNRIKTKKEEKPVKKEKLKKKKKPGFAVDETEDAMKVNKEQKAGKRKTKNPKDTDETATEEMTKMNNKEKKSQAGKRKEKKPRQKSDDLNDEADEDETQIRMKRLALAVGPSSFASRKKKRKTES</sequence>
<dbReference type="Pfam" id="PF05477">
    <property type="entry name" value="SURF2"/>
    <property type="match status" value="1"/>
</dbReference>
<feature type="compositionally biased region" description="Basic residues" evidence="1">
    <location>
        <begin position="310"/>
        <end position="319"/>
    </location>
</feature>
<feature type="compositionally biased region" description="Acidic residues" evidence="1">
    <location>
        <begin position="144"/>
        <end position="157"/>
    </location>
</feature>
<keyword evidence="3" id="KW-1185">Reference proteome</keyword>
<dbReference type="EMBL" id="GL377594">
    <property type="protein sequence ID" value="EFJ22814.1"/>
    <property type="molecule type" value="Genomic_DNA"/>
</dbReference>
<evidence type="ECO:0008006" key="4">
    <source>
        <dbReference type="Google" id="ProtNLM"/>
    </source>
</evidence>
<feature type="region of interest" description="Disordered" evidence="1">
    <location>
        <begin position="126"/>
        <end position="319"/>
    </location>
</feature>
<feature type="compositionally biased region" description="Basic and acidic residues" evidence="1">
    <location>
        <begin position="227"/>
        <end position="237"/>
    </location>
</feature>
<proteinExistence type="predicted"/>
<dbReference type="KEGG" id="smo:SELMODRAFT_416057"/>